<gene>
    <name evidence="2" type="ORF">EVJ58_g11182</name>
</gene>
<sequence>MPETCFGCGKNYSDSAIGNHRVKCANLKELSVLGVRKRAVIMKAKSSKLPRKSVSQDIPQERATIRQASNEFGGAAGPEFVEGSSREVPPTPPPAEPLEPPAPPSPPPLADFLPSSTSGLPAHILAQATVTLLARGAESANAPVSPPASPQTTPMDRTASPSPPAVPEAHGTTPNHFGVYRRYFTVPQREPDDEASLLQLCDDTLPVPHKPRPAGASVRGFGRAVVQRVRSAPQQKPGSAKPDRGNWFFPFLNPSSFLLMEWAHTGSNMKSNAEVQRLVDEVILAKEFNCDDLRGFKIARETARLDALDVANDSLQTVDGWRRVSISLSVPKERTKYASEADAPQFVIDNVYVR</sequence>
<name>A0A4Y9XJN3_9APHY</name>
<feature type="region of interest" description="Disordered" evidence="1">
    <location>
        <begin position="66"/>
        <end position="116"/>
    </location>
</feature>
<dbReference type="EMBL" id="SEKV01001686">
    <property type="protein sequence ID" value="TFY50110.1"/>
    <property type="molecule type" value="Genomic_DNA"/>
</dbReference>
<feature type="compositionally biased region" description="Pro residues" evidence="1">
    <location>
        <begin position="89"/>
        <end position="109"/>
    </location>
</feature>
<organism evidence="2 3">
    <name type="scientific">Rhodofomes roseus</name>
    <dbReference type="NCBI Taxonomy" id="34475"/>
    <lineage>
        <taxon>Eukaryota</taxon>
        <taxon>Fungi</taxon>
        <taxon>Dikarya</taxon>
        <taxon>Basidiomycota</taxon>
        <taxon>Agaricomycotina</taxon>
        <taxon>Agaricomycetes</taxon>
        <taxon>Polyporales</taxon>
        <taxon>Rhodofomes</taxon>
    </lineage>
</organism>
<evidence type="ECO:0000256" key="1">
    <source>
        <dbReference type="SAM" id="MobiDB-lite"/>
    </source>
</evidence>
<evidence type="ECO:0000313" key="3">
    <source>
        <dbReference type="Proteomes" id="UP000298390"/>
    </source>
</evidence>
<dbReference type="Proteomes" id="UP000298390">
    <property type="component" value="Unassembled WGS sequence"/>
</dbReference>
<evidence type="ECO:0000313" key="2">
    <source>
        <dbReference type="EMBL" id="TFY50110.1"/>
    </source>
</evidence>
<protein>
    <submittedName>
        <fullName evidence="2">Uncharacterized protein</fullName>
    </submittedName>
</protein>
<accession>A0A4Y9XJN3</accession>
<comment type="caution">
    <text evidence="2">The sequence shown here is derived from an EMBL/GenBank/DDBJ whole genome shotgun (WGS) entry which is preliminary data.</text>
</comment>
<dbReference type="AlphaFoldDB" id="A0A4Y9XJN3"/>
<dbReference type="STRING" id="34475.A0A4Y9XJN3"/>
<proteinExistence type="predicted"/>
<feature type="region of interest" description="Disordered" evidence="1">
    <location>
        <begin position="140"/>
        <end position="174"/>
    </location>
</feature>
<feature type="non-terminal residue" evidence="2">
    <location>
        <position position="354"/>
    </location>
</feature>
<reference evidence="2 3" key="1">
    <citation type="submission" date="2019-01" db="EMBL/GenBank/DDBJ databases">
        <title>Genome sequencing of the rare red list fungi Fomitopsis rosea.</title>
        <authorList>
            <person name="Buettner E."/>
            <person name="Kellner H."/>
        </authorList>
    </citation>
    <scope>NUCLEOTIDE SEQUENCE [LARGE SCALE GENOMIC DNA]</scope>
    <source>
        <strain evidence="2 3">DSM 105464</strain>
    </source>
</reference>